<dbReference type="KEGG" id="vg:18504202"/>
<dbReference type="RefSeq" id="YP_009007632.1">
    <property type="nucleotide sequence ID" value="NC_023581.1"/>
</dbReference>
<dbReference type="EMBL" id="KF669658">
    <property type="protein sequence ID" value="AGY48131.1"/>
    <property type="molecule type" value="Genomic_DNA"/>
</dbReference>
<gene>
    <name evidence="1" type="ORF">Presley_64</name>
</gene>
<organism evidence="1 2">
    <name type="scientific">Acinetobacter phage Presley</name>
    <dbReference type="NCBI Taxonomy" id="1406780"/>
    <lineage>
        <taxon>Viruses</taxon>
        <taxon>Duplodnaviria</taxon>
        <taxon>Heunggongvirae</taxon>
        <taxon>Uroviricota</taxon>
        <taxon>Caudoviricetes</taxon>
        <taxon>Schitoviridae</taxon>
        <taxon>Presleyvirus</taxon>
        <taxon>Presleyvirus presley</taxon>
    </lineage>
</organism>
<accession>U5PWK5</accession>
<proteinExistence type="predicted"/>
<reference evidence="1 2" key="1">
    <citation type="journal article" date="2013" name="Genome Announc.">
        <title>Complete Genome of Acinetobacter baumannii N4-Like Podophage Presley.</title>
        <authorList>
            <person name="Farmer N.G."/>
            <person name="Wood T.L."/>
            <person name="Chamakura K.R."/>
            <person name="Kuty Everett G.F."/>
        </authorList>
    </citation>
    <scope>NUCLEOTIDE SEQUENCE [LARGE SCALE GENOMIC DNA]</scope>
</reference>
<keyword evidence="2" id="KW-1185">Reference proteome</keyword>
<protein>
    <submittedName>
        <fullName evidence="1">Uncharacterized protein</fullName>
    </submittedName>
</protein>
<dbReference type="GeneID" id="18504202"/>
<sequence length="175" mass="19448">MSKTVSLLFHCVNPLCPHRFHVGEFPAEASIPDKLIVGRLGARALARLDKFKDSDSYQKALATIGKKHQRATSKDAVTAGAIPYIDREKIAEYLQDESKPHSEEADNASIENLNTISGVVTMTTEQVRNRELDVVEFVADPSLPPLDAVRARVAHYQSETLRLEALRISLDLKNK</sequence>
<dbReference type="Proteomes" id="UP000017656">
    <property type="component" value="Segment"/>
</dbReference>
<name>U5PWK5_9CAUD</name>
<evidence type="ECO:0000313" key="1">
    <source>
        <dbReference type="EMBL" id="AGY48131.1"/>
    </source>
</evidence>
<evidence type="ECO:0000313" key="2">
    <source>
        <dbReference type="Proteomes" id="UP000017656"/>
    </source>
</evidence>